<keyword evidence="2" id="KW-1185">Reference proteome</keyword>
<feature type="non-terminal residue" evidence="1">
    <location>
        <position position="1"/>
    </location>
</feature>
<evidence type="ECO:0000313" key="1">
    <source>
        <dbReference type="EMBL" id="CAG8749680.1"/>
    </source>
</evidence>
<dbReference type="EMBL" id="CAJVPT010052464">
    <property type="protein sequence ID" value="CAG8749680.1"/>
    <property type="molecule type" value="Genomic_DNA"/>
</dbReference>
<reference evidence="1" key="1">
    <citation type="submission" date="2021-06" db="EMBL/GenBank/DDBJ databases">
        <authorList>
            <person name="Kallberg Y."/>
            <person name="Tangrot J."/>
            <person name="Rosling A."/>
        </authorList>
    </citation>
    <scope>NUCLEOTIDE SEQUENCE</scope>
    <source>
        <strain evidence="1">CL356</strain>
    </source>
</reference>
<evidence type="ECO:0000313" key="2">
    <source>
        <dbReference type="Proteomes" id="UP000789525"/>
    </source>
</evidence>
<name>A0ACA9QFK2_9GLOM</name>
<sequence length="246" mass="27752">ERLTNVRPFVFTMETEDGAKYYLQATTKREMQKWISQLAKIGKNTSEKRRTYVGPASGHPQENMLPAARNLGRHPTAVFSVPLDFLIEREYGSIQVGAIPKFLEACLEEVETRGFIEDGIYRISGSKLQIDRLKAELNAASIGSHVKFEEQDIHNICSLIKLWIREIPEGLFPGECFWLAAEAVREKAVHKLPLAHFNALRRLMEHLSVASTHEDVTRMAEKQFSLVFGQTVFTPPESEGVKAIGA</sequence>
<feature type="non-terminal residue" evidence="1">
    <location>
        <position position="246"/>
    </location>
</feature>
<comment type="caution">
    <text evidence="1">The sequence shown here is derived from an EMBL/GenBank/DDBJ whole genome shotgun (WGS) entry which is preliminary data.</text>
</comment>
<dbReference type="Proteomes" id="UP000789525">
    <property type="component" value="Unassembled WGS sequence"/>
</dbReference>
<organism evidence="1 2">
    <name type="scientific">Acaulospora colombiana</name>
    <dbReference type="NCBI Taxonomy" id="27376"/>
    <lineage>
        <taxon>Eukaryota</taxon>
        <taxon>Fungi</taxon>
        <taxon>Fungi incertae sedis</taxon>
        <taxon>Mucoromycota</taxon>
        <taxon>Glomeromycotina</taxon>
        <taxon>Glomeromycetes</taxon>
        <taxon>Diversisporales</taxon>
        <taxon>Acaulosporaceae</taxon>
        <taxon>Acaulospora</taxon>
    </lineage>
</organism>
<accession>A0ACA9QFK2</accession>
<gene>
    <name evidence="1" type="ORF">ACOLOM_LOCUS12635</name>
</gene>
<protein>
    <submittedName>
        <fullName evidence="1">12130_t:CDS:1</fullName>
    </submittedName>
</protein>
<proteinExistence type="predicted"/>